<keyword evidence="3" id="KW-1185">Reference proteome</keyword>
<dbReference type="OrthoDB" id="10673030at2759"/>
<name>A0A4C1ZJP6_EUMVA</name>
<comment type="caution">
    <text evidence="2">The sequence shown here is derived from an EMBL/GenBank/DDBJ whole genome shotgun (WGS) entry which is preliminary data.</text>
</comment>
<gene>
    <name evidence="2" type="ORF">EVAR_62485_1</name>
</gene>
<proteinExistence type="predicted"/>
<sequence>MQPTFHRRFFCRPATLADVDIYSCAVPRRAPPAGRRSHVKLGLSAANFTSSVNKNSSIYCGNCLNVRSAQNAWRPPAARARRGWRFEIGRKSLSKPGRGQARVARASPHALIGYLYPRRDVAADVLFCRLTCRSAHRLKQNSTVRADLATKGRTRLAQAKVIAYHRRRRRSVPQTADAALWRVRSTHRLRRLLLRIAQPRHAAVTMRELNVVMSVSSGLTRSDRRGSTGGRVRRFYSSVNIRAASLLANAASVRSPRIGTRYGDVTDVVHPARNATLFRLSVHLTAGRRSVLRLLRLGVVVVHCGSGAGAAGVCRAFFEFLERWSSFRIRCARSFCRSVSLTPAVCEPKGLVLVEFCRCAPSVKVILTSQQYSFDRFKLHICRGTVITPAPEARATSRASGAALARGRCRIDNGKGTSIPGLQCLHLSQRWNKWTVHVLWLFSLYVDKVSTIEKSRVWIKNGREPKPVVTGDAQGASGKLRRKKPVVLKTQRESSERETSVDSDKEKRRYSDILDMKASLVSNSHTSRRRPPGQGTPAGARARSLVDLLVEKQNEKKRAGGEWEIRSEWMKNGKNRKEKREERKRERERWNRE</sequence>
<evidence type="ECO:0000313" key="3">
    <source>
        <dbReference type="Proteomes" id="UP000299102"/>
    </source>
</evidence>
<dbReference type="EMBL" id="BGZK01001898">
    <property type="protein sequence ID" value="GBP87978.1"/>
    <property type="molecule type" value="Genomic_DNA"/>
</dbReference>
<feature type="compositionally biased region" description="Basic and acidic residues" evidence="1">
    <location>
        <begin position="549"/>
        <end position="571"/>
    </location>
</feature>
<reference evidence="2 3" key="1">
    <citation type="journal article" date="2019" name="Commun. Biol.">
        <title>The bagworm genome reveals a unique fibroin gene that provides high tensile strength.</title>
        <authorList>
            <person name="Kono N."/>
            <person name="Nakamura H."/>
            <person name="Ohtoshi R."/>
            <person name="Tomita M."/>
            <person name="Numata K."/>
            <person name="Arakawa K."/>
        </authorList>
    </citation>
    <scope>NUCLEOTIDE SEQUENCE [LARGE SCALE GENOMIC DNA]</scope>
</reference>
<feature type="region of interest" description="Disordered" evidence="1">
    <location>
        <begin position="464"/>
        <end position="593"/>
    </location>
</feature>
<dbReference type="AlphaFoldDB" id="A0A4C1ZJP6"/>
<protein>
    <submittedName>
        <fullName evidence="2">Uncharacterized protein</fullName>
    </submittedName>
</protein>
<organism evidence="2 3">
    <name type="scientific">Eumeta variegata</name>
    <name type="common">Bagworm moth</name>
    <name type="synonym">Eumeta japonica</name>
    <dbReference type="NCBI Taxonomy" id="151549"/>
    <lineage>
        <taxon>Eukaryota</taxon>
        <taxon>Metazoa</taxon>
        <taxon>Ecdysozoa</taxon>
        <taxon>Arthropoda</taxon>
        <taxon>Hexapoda</taxon>
        <taxon>Insecta</taxon>
        <taxon>Pterygota</taxon>
        <taxon>Neoptera</taxon>
        <taxon>Endopterygota</taxon>
        <taxon>Lepidoptera</taxon>
        <taxon>Glossata</taxon>
        <taxon>Ditrysia</taxon>
        <taxon>Tineoidea</taxon>
        <taxon>Psychidae</taxon>
        <taxon>Oiketicinae</taxon>
        <taxon>Eumeta</taxon>
    </lineage>
</organism>
<feature type="compositionally biased region" description="Basic and acidic residues" evidence="1">
    <location>
        <begin position="578"/>
        <end position="593"/>
    </location>
</feature>
<feature type="compositionally biased region" description="Basic and acidic residues" evidence="1">
    <location>
        <begin position="490"/>
        <end position="515"/>
    </location>
</feature>
<dbReference type="Proteomes" id="UP000299102">
    <property type="component" value="Unassembled WGS sequence"/>
</dbReference>
<evidence type="ECO:0000313" key="2">
    <source>
        <dbReference type="EMBL" id="GBP87978.1"/>
    </source>
</evidence>
<accession>A0A4C1ZJP6</accession>
<evidence type="ECO:0000256" key="1">
    <source>
        <dbReference type="SAM" id="MobiDB-lite"/>
    </source>
</evidence>